<reference evidence="1 2" key="1">
    <citation type="submission" date="2024-05" db="EMBL/GenBank/DDBJ databases">
        <authorList>
            <person name="Duchaud E."/>
        </authorList>
    </citation>
    <scope>NUCLEOTIDE SEQUENCE [LARGE SCALE GENOMIC DNA]</scope>
    <source>
        <strain evidence="1">Ena-SAMPLE-TAB-13-05-2024-13:56:06:370-140308</strain>
    </source>
</reference>
<comment type="caution">
    <text evidence="1">The sequence shown here is derived from an EMBL/GenBank/DDBJ whole genome shotgun (WGS) entry which is preliminary data.</text>
</comment>
<evidence type="ECO:0000313" key="2">
    <source>
        <dbReference type="Proteomes" id="UP001497527"/>
    </source>
</evidence>
<evidence type="ECO:0000313" key="1">
    <source>
        <dbReference type="EMBL" id="CAL2102174.1"/>
    </source>
</evidence>
<keyword evidence="2" id="KW-1185">Reference proteome</keyword>
<dbReference type="EMBL" id="CAXJIO010000010">
    <property type="protein sequence ID" value="CAL2102174.1"/>
    <property type="molecule type" value="Genomic_DNA"/>
</dbReference>
<proteinExistence type="predicted"/>
<dbReference type="RefSeq" id="WP_348714348.1">
    <property type="nucleotide sequence ID" value="NZ_CAXJIO010000010.1"/>
</dbReference>
<dbReference type="Proteomes" id="UP001497527">
    <property type="component" value="Unassembled WGS sequence"/>
</dbReference>
<organism evidence="1 2">
    <name type="scientific">Tenacibaculum polynesiense</name>
    <dbReference type="NCBI Taxonomy" id="3137857"/>
    <lineage>
        <taxon>Bacteria</taxon>
        <taxon>Pseudomonadati</taxon>
        <taxon>Bacteroidota</taxon>
        <taxon>Flavobacteriia</taxon>
        <taxon>Flavobacteriales</taxon>
        <taxon>Flavobacteriaceae</taxon>
        <taxon>Tenacibaculum</taxon>
    </lineage>
</organism>
<protein>
    <submittedName>
        <fullName evidence="1">Uncharacterized protein</fullName>
    </submittedName>
</protein>
<sequence length="58" mass="6653">MKTLDKKEVSVDYEVIVSEPKTTEEFVEFLRNQGFKGNVGVNPNYPQKVWLGPNPNIK</sequence>
<accession>A0ABM9P9J6</accession>
<name>A0ABM9P9J6_9FLAO</name>
<gene>
    <name evidence="1" type="ORF">T190423A01A_10737</name>
</gene>